<comment type="caution">
    <text evidence="2">The sequence shown here is derived from an EMBL/GenBank/DDBJ whole genome shotgun (WGS) entry which is preliminary data.</text>
</comment>
<dbReference type="Proteomes" id="UP000324800">
    <property type="component" value="Unassembled WGS sequence"/>
</dbReference>
<evidence type="ECO:0000313" key="3">
    <source>
        <dbReference type="Proteomes" id="UP000324800"/>
    </source>
</evidence>
<name>A0A5J4W5S5_9EUKA</name>
<organism evidence="2 3">
    <name type="scientific">Streblomastix strix</name>
    <dbReference type="NCBI Taxonomy" id="222440"/>
    <lineage>
        <taxon>Eukaryota</taxon>
        <taxon>Metamonada</taxon>
        <taxon>Preaxostyla</taxon>
        <taxon>Oxymonadida</taxon>
        <taxon>Streblomastigidae</taxon>
        <taxon>Streblomastix</taxon>
    </lineage>
</organism>
<feature type="compositionally biased region" description="Basic and acidic residues" evidence="1">
    <location>
        <begin position="142"/>
        <end position="155"/>
    </location>
</feature>
<sequence length="373" mass="42706">MENQAFIPQKVLVDFIFDEPEVIPGQNWVTQLRAIERGAVPPTCDEELINSGKNNNQRFTHINDGTSDQMRGFFLTRENENFLSMKRRILSSISHSERGRRWWRRHQSAPIPLYANAGPRILQLVPKIKKPEKAKKVQKPGEQADDKQSQMDKDSQLQSRITDIESQVSEQSEQTIQTFFKESLQRKSSSGLISEGLPETPEIGLSGESIDPHEAQLRAQKALEMIPEPDEPELSDLESTSFDCALDDTGEEKLNIEEIPVQKEENKKEKKKNRTIRKKKHFDNGPNAIDASQRRTVRMQPEDFPVWVGFIKKPADILLDINQCNSPIQQPQHNPIDAVGTELYPMFAPHAEMYALPPPPQLNPKNIFQFLKR</sequence>
<evidence type="ECO:0000313" key="2">
    <source>
        <dbReference type="EMBL" id="KAA6390274.1"/>
    </source>
</evidence>
<reference evidence="2 3" key="1">
    <citation type="submission" date="2019-03" db="EMBL/GenBank/DDBJ databases">
        <title>Single cell metagenomics reveals metabolic interactions within the superorganism composed of flagellate Streblomastix strix and complex community of Bacteroidetes bacteria on its surface.</title>
        <authorList>
            <person name="Treitli S.C."/>
            <person name="Kolisko M."/>
            <person name="Husnik F."/>
            <person name="Keeling P."/>
            <person name="Hampl V."/>
        </authorList>
    </citation>
    <scope>NUCLEOTIDE SEQUENCE [LARGE SCALE GENOMIC DNA]</scope>
    <source>
        <strain evidence="2">ST1C</strain>
    </source>
</reference>
<proteinExistence type="predicted"/>
<gene>
    <name evidence="2" type="ORF">EZS28_014197</name>
</gene>
<protein>
    <submittedName>
        <fullName evidence="2">Uncharacterized protein</fullName>
    </submittedName>
</protein>
<feature type="compositionally biased region" description="Basic residues" evidence="1">
    <location>
        <begin position="269"/>
        <end position="281"/>
    </location>
</feature>
<evidence type="ECO:0000256" key="1">
    <source>
        <dbReference type="SAM" id="MobiDB-lite"/>
    </source>
</evidence>
<dbReference type="EMBL" id="SNRW01003276">
    <property type="protein sequence ID" value="KAA6390274.1"/>
    <property type="molecule type" value="Genomic_DNA"/>
</dbReference>
<feature type="region of interest" description="Disordered" evidence="1">
    <location>
        <begin position="262"/>
        <end position="288"/>
    </location>
</feature>
<feature type="compositionally biased region" description="Polar residues" evidence="1">
    <location>
        <begin position="160"/>
        <end position="174"/>
    </location>
</feature>
<dbReference type="AlphaFoldDB" id="A0A5J4W5S5"/>
<feature type="region of interest" description="Disordered" evidence="1">
    <location>
        <begin position="127"/>
        <end position="174"/>
    </location>
</feature>
<accession>A0A5J4W5S5</accession>